<dbReference type="EMBL" id="CAJVQB010013165">
    <property type="protein sequence ID" value="CAG8760337.1"/>
    <property type="molecule type" value="Genomic_DNA"/>
</dbReference>
<evidence type="ECO:0000313" key="1">
    <source>
        <dbReference type="EMBL" id="CAG8760337.1"/>
    </source>
</evidence>
<proteinExistence type="predicted"/>
<dbReference type="Proteomes" id="UP000789901">
    <property type="component" value="Unassembled WGS sequence"/>
</dbReference>
<name>A0ABN7VE87_GIGMA</name>
<organism evidence="1 2">
    <name type="scientific">Gigaspora margarita</name>
    <dbReference type="NCBI Taxonomy" id="4874"/>
    <lineage>
        <taxon>Eukaryota</taxon>
        <taxon>Fungi</taxon>
        <taxon>Fungi incertae sedis</taxon>
        <taxon>Mucoromycota</taxon>
        <taxon>Glomeromycotina</taxon>
        <taxon>Glomeromycetes</taxon>
        <taxon>Diversisporales</taxon>
        <taxon>Gigasporaceae</taxon>
        <taxon>Gigaspora</taxon>
    </lineage>
</organism>
<keyword evidence="2" id="KW-1185">Reference proteome</keyword>
<reference evidence="1 2" key="1">
    <citation type="submission" date="2021-06" db="EMBL/GenBank/DDBJ databases">
        <authorList>
            <person name="Kallberg Y."/>
            <person name="Tangrot J."/>
            <person name="Rosling A."/>
        </authorList>
    </citation>
    <scope>NUCLEOTIDE SEQUENCE [LARGE SCALE GENOMIC DNA]</scope>
    <source>
        <strain evidence="1 2">120-4 pot B 10/14</strain>
    </source>
</reference>
<accession>A0ABN7VE87</accession>
<gene>
    <name evidence="1" type="ORF">GMARGA_LOCUS17397</name>
</gene>
<sequence length="173" mass="19791">MSRILFQVMIPSGQLLPALESRFAPTRHLSPALGSRINTQNDFTSFYQYSINPMITLRKSSASELNYSNNTFNHFNSNNIVILSIFNKMSIYQICLWLYANPNILQLADTKGIEWLQVAKRHFGDFCNKLINNNAELVKDFKKKSTYSTTSPLQKEEIIAFVDKSATINTLNQ</sequence>
<protein>
    <submittedName>
        <fullName evidence="1">4975_t:CDS:1</fullName>
    </submittedName>
</protein>
<evidence type="ECO:0000313" key="2">
    <source>
        <dbReference type="Proteomes" id="UP000789901"/>
    </source>
</evidence>
<comment type="caution">
    <text evidence="1">The sequence shown here is derived from an EMBL/GenBank/DDBJ whole genome shotgun (WGS) entry which is preliminary data.</text>
</comment>